<organism evidence="4 5">
    <name type="scientific">Peptacetobacter hiranonis (strain DSM 13275 / JCM 10541 / KCTC 15199 / TO-931)</name>
    <name type="common">Clostridium hiranonis</name>
    <dbReference type="NCBI Taxonomy" id="500633"/>
    <lineage>
        <taxon>Bacteria</taxon>
        <taxon>Bacillati</taxon>
        <taxon>Bacillota</taxon>
        <taxon>Clostridia</taxon>
        <taxon>Peptostreptococcales</taxon>
        <taxon>Peptostreptococcaceae</taxon>
        <taxon>Peptacetobacter</taxon>
    </lineage>
</organism>
<dbReference type="PROSITE" id="PS50977">
    <property type="entry name" value="HTH_TETR_2"/>
    <property type="match status" value="1"/>
</dbReference>
<evidence type="ECO:0000313" key="5">
    <source>
        <dbReference type="Proteomes" id="UP000003178"/>
    </source>
</evidence>
<reference evidence="4 5" key="1">
    <citation type="submission" date="2008-09" db="EMBL/GenBank/DDBJ databases">
        <authorList>
            <person name="Fulton L."/>
            <person name="Clifton S."/>
            <person name="Fulton B."/>
            <person name="Xu J."/>
            <person name="Minx P."/>
            <person name="Pepin K.H."/>
            <person name="Johnson M."/>
            <person name="Thiruvilangam P."/>
            <person name="Bhonagiri V."/>
            <person name="Nash W.E."/>
            <person name="Mardis E.R."/>
            <person name="Wilson R.K."/>
        </authorList>
    </citation>
    <scope>NUCLEOTIDE SEQUENCE [LARGE SCALE GENOMIC DNA]</scope>
    <source>
        <strain evidence="4 5">DSM 13275</strain>
    </source>
</reference>
<dbReference type="Pfam" id="PF00440">
    <property type="entry name" value="TetR_N"/>
    <property type="match status" value="1"/>
</dbReference>
<dbReference type="SUPFAM" id="SSF46689">
    <property type="entry name" value="Homeodomain-like"/>
    <property type="match status" value="1"/>
</dbReference>
<evidence type="ECO:0000313" key="4">
    <source>
        <dbReference type="EMBL" id="EEA85067.1"/>
    </source>
</evidence>
<protein>
    <submittedName>
        <fullName evidence="4">Transcriptional regulator, TetR family</fullName>
    </submittedName>
</protein>
<dbReference type="PROSITE" id="PS01081">
    <property type="entry name" value="HTH_TETR_1"/>
    <property type="match status" value="1"/>
</dbReference>
<dbReference type="RefSeq" id="WP_006440190.1">
    <property type="nucleotide sequence ID" value="NZ_DS995356.1"/>
</dbReference>
<evidence type="ECO:0000259" key="3">
    <source>
        <dbReference type="PROSITE" id="PS50977"/>
    </source>
</evidence>
<dbReference type="eggNOG" id="COG1309">
    <property type="taxonomic scope" value="Bacteria"/>
</dbReference>
<comment type="caution">
    <text evidence="4">The sequence shown here is derived from an EMBL/GenBank/DDBJ whole genome shotgun (WGS) entry which is preliminary data.</text>
</comment>
<dbReference type="STRING" id="500633.CLOHIR_01269"/>
<dbReference type="AlphaFoldDB" id="B6FZG5"/>
<evidence type="ECO:0000256" key="2">
    <source>
        <dbReference type="PROSITE-ProRule" id="PRU00335"/>
    </source>
</evidence>
<gene>
    <name evidence="4" type="ORF">CLOHIR_01269</name>
</gene>
<dbReference type="InterPro" id="IPR023772">
    <property type="entry name" value="DNA-bd_HTH_TetR-type_CS"/>
</dbReference>
<sequence>MNRYKKGLNTCNYIVEESKKLFYTKGYSKTTIQEICDNTNITLGNFTYYFKTKQDLLKRVYFDYLKDIENFVIENSEEYPDLFDKYLMVCMIYNYNIFSDKKISDFNYSIIKNDTIYNDVFLNLPAEDVRFACGNTDENLSKKELKLLYLSDLGTRKELTQYYAENEELFDSPLEFAAYMAEIESRIYKANDINVKERFLDNPDFVEKIKNSGITLLTAPEVQ</sequence>
<dbReference type="HOGENOM" id="CLU_103693_1_0_9"/>
<name>B6FZG5_PEPHT</name>
<keyword evidence="5" id="KW-1185">Reference proteome</keyword>
<accession>B6FZG5</accession>
<dbReference type="PANTHER" id="PTHR43479:SF11">
    <property type="entry name" value="ACREF_ENVCD OPERON REPRESSOR-RELATED"/>
    <property type="match status" value="1"/>
</dbReference>
<feature type="domain" description="HTH tetR-type" evidence="3">
    <location>
        <begin position="8"/>
        <end position="68"/>
    </location>
</feature>
<dbReference type="InterPro" id="IPR009057">
    <property type="entry name" value="Homeodomain-like_sf"/>
</dbReference>
<dbReference type="OrthoDB" id="9785164at2"/>
<dbReference type="InterPro" id="IPR001647">
    <property type="entry name" value="HTH_TetR"/>
</dbReference>
<dbReference type="GO" id="GO:0003677">
    <property type="term" value="F:DNA binding"/>
    <property type="evidence" value="ECO:0007669"/>
    <property type="project" value="UniProtKB-UniRule"/>
</dbReference>
<proteinExistence type="predicted"/>
<feature type="DNA-binding region" description="H-T-H motif" evidence="2">
    <location>
        <begin position="31"/>
        <end position="50"/>
    </location>
</feature>
<evidence type="ECO:0000256" key="1">
    <source>
        <dbReference type="ARBA" id="ARBA00023125"/>
    </source>
</evidence>
<dbReference type="Proteomes" id="UP000003178">
    <property type="component" value="Unassembled WGS sequence"/>
</dbReference>
<dbReference type="Gene3D" id="1.10.357.10">
    <property type="entry name" value="Tetracycline Repressor, domain 2"/>
    <property type="match status" value="1"/>
</dbReference>
<dbReference type="EMBL" id="ABWP01000054">
    <property type="protein sequence ID" value="EEA85067.1"/>
    <property type="molecule type" value="Genomic_DNA"/>
</dbReference>
<dbReference type="PANTHER" id="PTHR43479">
    <property type="entry name" value="ACREF/ENVCD OPERON REPRESSOR-RELATED"/>
    <property type="match status" value="1"/>
</dbReference>
<keyword evidence="1 2" id="KW-0238">DNA-binding</keyword>
<reference evidence="4 5" key="2">
    <citation type="submission" date="2008-10" db="EMBL/GenBank/DDBJ databases">
        <title>Draft genome sequence of Clostridium hiranonis (DSM 13275).</title>
        <authorList>
            <person name="Sudarsanam P."/>
            <person name="Ley R."/>
            <person name="Guruge J."/>
            <person name="Turnbaugh P.J."/>
            <person name="Mahowald M."/>
            <person name="Liep D."/>
            <person name="Gordon J."/>
        </authorList>
    </citation>
    <scope>NUCLEOTIDE SEQUENCE [LARGE SCALE GENOMIC DNA]</scope>
    <source>
        <strain evidence="4 5">DSM 13275</strain>
    </source>
</reference>
<dbReference type="InterPro" id="IPR050624">
    <property type="entry name" value="HTH-type_Tx_Regulator"/>
</dbReference>